<evidence type="ECO:0000313" key="3">
    <source>
        <dbReference type="EMBL" id="GAA3380100.1"/>
    </source>
</evidence>
<accession>A0ABP6SN33</accession>
<dbReference type="Pfam" id="PF14016">
    <property type="entry name" value="DUF4232"/>
    <property type="match status" value="1"/>
</dbReference>
<feature type="region of interest" description="Disordered" evidence="1">
    <location>
        <begin position="28"/>
        <end position="72"/>
    </location>
</feature>
<feature type="domain" description="DUF4232" evidence="2">
    <location>
        <begin position="73"/>
        <end position="210"/>
    </location>
</feature>
<sequence>MTVIPVRRIVILTTVAALTSGCGLSAELEREADPARTGARTQPQPSGTGPSAGARTLPPGDVAPTASVDAQGCPDTGVLVSTGVVNAAMGLRAMPVTLTNCGERDYLLNGYPDVRVRDVDRKRMDVTVLKGPGPITQLDDPGPHLVTLKPGESARSVFVWRYSAVDAATRRGSGVYVEIAPAVGGGRQTVRPEGGLDIGDTGLLGTTAWQKVVD</sequence>
<dbReference type="InterPro" id="IPR025326">
    <property type="entry name" value="DUF4232"/>
</dbReference>
<organism evidence="3 4">
    <name type="scientific">Streptomyces sannanensis</name>
    <dbReference type="NCBI Taxonomy" id="285536"/>
    <lineage>
        <taxon>Bacteria</taxon>
        <taxon>Bacillati</taxon>
        <taxon>Actinomycetota</taxon>
        <taxon>Actinomycetes</taxon>
        <taxon>Kitasatosporales</taxon>
        <taxon>Streptomycetaceae</taxon>
        <taxon>Streptomyces</taxon>
    </lineage>
</organism>
<dbReference type="PROSITE" id="PS51257">
    <property type="entry name" value="PROKAR_LIPOPROTEIN"/>
    <property type="match status" value="1"/>
</dbReference>
<dbReference type="Proteomes" id="UP001499990">
    <property type="component" value="Unassembled WGS sequence"/>
</dbReference>
<gene>
    <name evidence="3" type="ORF">GCM10020367_66340</name>
</gene>
<evidence type="ECO:0000259" key="2">
    <source>
        <dbReference type="Pfam" id="PF14016"/>
    </source>
</evidence>
<dbReference type="EMBL" id="BAAAYL010000001">
    <property type="protein sequence ID" value="GAA3380100.1"/>
    <property type="molecule type" value="Genomic_DNA"/>
</dbReference>
<evidence type="ECO:0000313" key="4">
    <source>
        <dbReference type="Proteomes" id="UP001499990"/>
    </source>
</evidence>
<keyword evidence="4" id="KW-1185">Reference proteome</keyword>
<comment type="caution">
    <text evidence="3">The sequence shown here is derived from an EMBL/GenBank/DDBJ whole genome shotgun (WGS) entry which is preliminary data.</text>
</comment>
<evidence type="ECO:0000256" key="1">
    <source>
        <dbReference type="SAM" id="MobiDB-lite"/>
    </source>
</evidence>
<protein>
    <recommendedName>
        <fullName evidence="2">DUF4232 domain-containing protein</fullName>
    </recommendedName>
</protein>
<proteinExistence type="predicted"/>
<dbReference type="RefSeq" id="WP_345033883.1">
    <property type="nucleotide sequence ID" value="NZ_BAAAYL010000001.1"/>
</dbReference>
<reference evidence="4" key="1">
    <citation type="journal article" date="2019" name="Int. J. Syst. Evol. Microbiol.">
        <title>The Global Catalogue of Microorganisms (GCM) 10K type strain sequencing project: providing services to taxonomists for standard genome sequencing and annotation.</title>
        <authorList>
            <consortium name="The Broad Institute Genomics Platform"/>
            <consortium name="The Broad Institute Genome Sequencing Center for Infectious Disease"/>
            <person name="Wu L."/>
            <person name="Ma J."/>
        </authorList>
    </citation>
    <scope>NUCLEOTIDE SEQUENCE [LARGE SCALE GENOMIC DNA]</scope>
    <source>
        <strain evidence="4">JCM 9651</strain>
    </source>
</reference>
<name>A0ABP6SN33_9ACTN</name>
<feature type="compositionally biased region" description="Polar residues" evidence="1">
    <location>
        <begin position="39"/>
        <end position="49"/>
    </location>
</feature>